<accession>A0A3S0WY75</accession>
<comment type="caution">
    <text evidence="2">The sequence shown here is derived from an EMBL/GenBank/DDBJ whole genome shotgun (WGS) entry which is preliminary data.</text>
</comment>
<organism evidence="2 3">
    <name type="scientific">Azospirillum doebereinerae</name>
    <dbReference type="NCBI Taxonomy" id="92933"/>
    <lineage>
        <taxon>Bacteria</taxon>
        <taxon>Pseudomonadati</taxon>
        <taxon>Pseudomonadota</taxon>
        <taxon>Alphaproteobacteria</taxon>
        <taxon>Rhodospirillales</taxon>
        <taxon>Azospirillaceae</taxon>
        <taxon>Azospirillum</taxon>
    </lineage>
</organism>
<dbReference type="Proteomes" id="UP000280346">
    <property type="component" value="Unassembled WGS sequence"/>
</dbReference>
<sequence length="116" mass="12579">MEGKTRTLGRSPLPEEERQTRAERSRRRSATMNVAGLIDARAIVRAADVARLRHVAELLSLGEFKTARLAKLLPWAPEAPAPRRTPFEKAVTHARRRDAGLAYSLSGEGGGAVGAP</sequence>
<evidence type="ECO:0000313" key="3">
    <source>
        <dbReference type="Proteomes" id="UP000280346"/>
    </source>
</evidence>
<reference evidence="2 3" key="1">
    <citation type="submission" date="2018-12" db="EMBL/GenBank/DDBJ databases">
        <authorList>
            <person name="Yang Y."/>
        </authorList>
    </citation>
    <scope>NUCLEOTIDE SEQUENCE [LARGE SCALE GENOMIC DNA]</scope>
    <source>
        <strain evidence="2 3">GSF71</strain>
    </source>
</reference>
<proteinExistence type="predicted"/>
<keyword evidence="3" id="KW-1185">Reference proteome</keyword>
<gene>
    <name evidence="2" type="ORF">EJ913_01245</name>
</gene>
<feature type="region of interest" description="Disordered" evidence="1">
    <location>
        <begin position="1"/>
        <end position="29"/>
    </location>
</feature>
<name>A0A3S0WY75_9PROT</name>
<protein>
    <submittedName>
        <fullName evidence="2">Uncharacterized protein</fullName>
    </submittedName>
</protein>
<dbReference type="AlphaFoldDB" id="A0A3S0WY75"/>
<evidence type="ECO:0000256" key="1">
    <source>
        <dbReference type="SAM" id="MobiDB-lite"/>
    </source>
</evidence>
<evidence type="ECO:0000313" key="2">
    <source>
        <dbReference type="EMBL" id="RUQ75768.1"/>
    </source>
</evidence>
<feature type="compositionally biased region" description="Basic and acidic residues" evidence="1">
    <location>
        <begin position="13"/>
        <end position="23"/>
    </location>
</feature>
<dbReference type="EMBL" id="RZIJ01000001">
    <property type="protein sequence ID" value="RUQ75768.1"/>
    <property type="molecule type" value="Genomic_DNA"/>
</dbReference>
<dbReference type="RefSeq" id="WP_126994056.1">
    <property type="nucleotide sequence ID" value="NZ_JBNPXW010000001.1"/>
</dbReference>